<proteinExistence type="predicted"/>
<feature type="domain" description="N-acetyltransferase" evidence="2">
    <location>
        <begin position="65"/>
        <end position="222"/>
    </location>
</feature>
<dbReference type="InterPro" id="IPR050769">
    <property type="entry name" value="NAT_camello-type"/>
</dbReference>
<dbReference type="HOGENOM" id="CLU_013985_11_3_1"/>
<dbReference type="OMA" id="MAPNENT"/>
<accession>M4BEV6</accession>
<dbReference type="eggNOG" id="KOG3139">
    <property type="taxonomic scope" value="Eukaryota"/>
</dbReference>
<keyword evidence="4" id="KW-1185">Reference proteome</keyword>
<evidence type="ECO:0000259" key="2">
    <source>
        <dbReference type="PROSITE" id="PS51186"/>
    </source>
</evidence>
<dbReference type="CDD" id="cd04301">
    <property type="entry name" value="NAT_SF"/>
    <property type="match status" value="1"/>
</dbReference>
<dbReference type="PANTHER" id="PTHR13947">
    <property type="entry name" value="GNAT FAMILY N-ACETYLTRANSFERASE"/>
    <property type="match status" value="1"/>
</dbReference>
<dbReference type="AlphaFoldDB" id="M4BEV6"/>
<reference evidence="3" key="2">
    <citation type="submission" date="2015-06" db="UniProtKB">
        <authorList>
            <consortium name="EnsemblProtists"/>
        </authorList>
    </citation>
    <scope>IDENTIFICATION</scope>
    <source>
        <strain evidence="3">Emoy2</strain>
    </source>
</reference>
<reference evidence="4" key="1">
    <citation type="journal article" date="2010" name="Science">
        <title>Signatures of adaptation to obligate biotrophy in the Hyaloperonospora arabidopsidis genome.</title>
        <authorList>
            <person name="Baxter L."/>
            <person name="Tripathy S."/>
            <person name="Ishaque N."/>
            <person name="Boot N."/>
            <person name="Cabral A."/>
            <person name="Kemen E."/>
            <person name="Thines M."/>
            <person name="Ah-Fong A."/>
            <person name="Anderson R."/>
            <person name="Badejoko W."/>
            <person name="Bittner-Eddy P."/>
            <person name="Boore J.L."/>
            <person name="Chibucos M.C."/>
            <person name="Coates M."/>
            <person name="Dehal P."/>
            <person name="Delehaunty K."/>
            <person name="Dong S."/>
            <person name="Downton P."/>
            <person name="Dumas B."/>
            <person name="Fabro G."/>
            <person name="Fronick C."/>
            <person name="Fuerstenberg S.I."/>
            <person name="Fulton L."/>
            <person name="Gaulin E."/>
            <person name="Govers F."/>
            <person name="Hughes L."/>
            <person name="Humphray S."/>
            <person name="Jiang R.H."/>
            <person name="Judelson H."/>
            <person name="Kamoun S."/>
            <person name="Kyung K."/>
            <person name="Meijer H."/>
            <person name="Minx P."/>
            <person name="Morris P."/>
            <person name="Nelson J."/>
            <person name="Phuntumart V."/>
            <person name="Qutob D."/>
            <person name="Rehmany A."/>
            <person name="Rougon-Cardoso A."/>
            <person name="Ryden P."/>
            <person name="Torto-Alalibo T."/>
            <person name="Studholme D."/>
            <person name="Wang Y."/>
            <person name="Win J."/>
            <person name="Wood J."/>
            <person name="Clifton S.W."/>
            <person name="Rogers J."/>
            <person name="Van den Ackerveken G."/>
            <person name="Jones J.D."/>
            <person name="McDowell J.M."/>
            <person name="Beynon J."/>
            <person name="Tyler B.M."/>
        </authorList>
    </citation>
    <scope>NUCLEOTIDE SEQUENCE [LARGE SCALE GENOMIC DNA]</scope>
    <source>
        <strain evidence="4">Emoy2</strain>
    </source>
</reference>
<protein>
    <recommendedName>
        <fullName evidence="2">N-acetyltransferase domain-containing protein</fullName>
    </recommendedName>
</protein>
<dbReference type="InterPro" id="IPR016181">
    <property type="entry name" value="Acyl_CoA_acyltransferase"/>
</dbReference>
<organism evidence="3 4">
    <name type="scientific">Hyaloperonospora arabidopsidis (strain Emoy2)</name>
    <name type="common">Downy mildew agent</name>
    <name type="synonym">Peronospora arabidopsidis</name>
    <dbReference type="NCBI Taxonomy" id="559515"/>
    <lineage>
        <taxon>Eukaryota</taxon>
        <taxon>Sar</taxon>
        <taxon>Stramenopiles</taxon>
        <taxon>Oomycota</taxon>
        <taxon>Peronosporomycetes</taxon>
        <taxon>Peronosporales</taxon>
        <taxon>Peronosporaceae</taxon>
        <taxon>Hyaloperonospora</taxon>
    </lineage>
</organism>
<evidence type="ECO:0000256" key="1">
    <source>
        <dbReference type="ARBA" id="ARBA00022679"/>
    </source>
</evidence>
<dbReference type="InParanoid" id="M4BEV6"/>
<dbReference type="InterPro" id="IPR000182">
    <property type="entry name" value="GNAT_dom"/>
</dbReference>
<dbReference type="Pfam" id="PF00583">
    <property type="entry name" value="Acetyltransf_1"/>
    <property type="match status" value="1"/>
</dbReference>
<evidence type="ECO:0000313" key="4">
    <source>
        <dbReference type="Proteomes" id="UP000011713"/>
    </source>
</evidence>
<dbReference type="VEuPathDB" id="FungiDB:HpaG804824"/>
<dbReference type="GO" id="GO:0008080">
    <property type="term" value="F:N-acetyltransferase activity"/>
    <property type="evidence" value="ECO:0007669"/>
    <property type="project" value="InterPro"/>
</dbReference>
<evidence type="ECO:0000313" key="3">
    <source>
        <dbReference type="EnsemblProtists" id="HpaP804824"/>
    </source>
</evidence>
<name>M4BEV6_HYAAE</name>
<dbReference type="Proteomes" id="UP000011713">
    <property type="component" value="Unassembled WGS sequence"/>
</dbReference>
<dbReference type="EnsemblProtists" id="HpaT804824">
    <property type="protein sequence ID" value="HpaP804824"/>
    <property type="gene ID" value="HpaG804824"/>
</dbReference>
<keyword evidence="1" id="KW-0808">Transferase</keyword>
<dbReference type="PROSITE" id="PS51186">
    <property type="entry name" value="GNAT"/>
    <property type="match status" value="1"/>
</dbReference>
<dbReference type="SUPFAM" id="SSF55729">
    <property type="entry name" value="Acyl-CoA N-acyltransferases (Nat)"/>
    <property type="match status" value="1"/>
</dbReference>
<dbReference type="EMBL" id="JH598187">
    <property type="status" value="NOT_ANNOTATED_CDS"/>
    <property type="molecule type" value="Genomic_DNA"/>
</dbReference>
<sequence>MTDDQKIVCMRATRSDPSDAFSEVLHIARKGAGYASAVQPSLIVPRPLSPAAVLPTSSTENSSEIVIRQYVPDDLAQVTRLFKVCMLTEELHPHVIEDVVNSMKSDFGDIEGTYITPGGNFWIATPHDDPMLIVGIVGLEIKSKTEGKLRQMSVKSTHRRRGIGRQLMSMLEKWAVDRQLQKVWLTTEVVKTTARDFYRSVGYTETEVIVICEDPSFEWVKI</sequence>
<dbReference type="Gene3D" id="3.40.630.30">
    <property type="match status" value="1"/>
</dbReference>
<dbReference type="STRING" id="559515.M4BEV6"/>
<dbReference type="PANTHER" id="PTHR13947:SF37">
    <property type="entry name" value="LD18367P"/>
    <property type="match status" value="1"/>
</dbReference>